<keyword evidence="4 6" id="KW-1133">Transmembrane helix</keyword>
<dbReference type="AlphaFoldDB" id="A0A512BXM5"/>
<feature type="transmembrane region" description="Helical" evidence="6">
    <location>
        <begin position="278"/>
        <end position="298"/>
    </location>
</feature>
<dbReference type="PANTHER" id="PTHR30482">
    <property type="entry name" value="HIGH-AFFINITY BRANCHED-CHAIN AMINO ACID TRANSPORT SYSTEM PERMEASE"/>
    <property type="match status" value="1"/>
</dbReference>
<dbReference type="InterPro" id="IPR043428">
    <property type="entry name" value="LivM-like"/>
</dbReference>
<comment type="caution">
    <text evidence="7">The sequence shown here is derived from an EMBL/GenBank/DDBJ whole genome shotgun (WGS) entry which is preliminary data.</text>
</comment>
<feature type="transmembrane region" description="Helical" evidence="6">
    <location>
        <begin position="152"/>
        <end position="170"/>
    </location>
</feature>
<proteinExistence type="predicted"/>
<feature type="transmembrane region" description="Helical" evidence="6">
    <location>
        <begin position="81"/>
        <end position="100"/>
    </location>
</feature>
<dbReference type="InterPro" id="IPR001851">
    <property type="entry name" value="ABC_transp_permease"/>
</dbReference>
<feature type="transmembrane region" description="Helical" evidence="6">
    <location>
        <begin position="106"/>
        <end position="126"/>
    </location>
</feature>
<dbReference type="RefSeq" id="WP_147022059.1">
    <property type="nucleotide sequence ID" value="NZ_BJYU01000072.1"/>
</dbReference>
<keyword evidence="8" id="KW-1185">Reference proteome</keyword>
<feature type="transmembrane region" description="Helical" evidence="6">
    <location>
        <begin position="204"/>
        <end position="221"/>
    </location>
</feature>
<keyword evidence="3 6" id="KW-0812">Transmembrane</keyword>
<gene>
    <name evidence="7" type="ORF">MAE02_43980</name>
</gene>
<evidence type="ECO:0000256" key="5">
    <source>
        <dbReference type="ARBA" id="ARBA00023136"/>
    </source>
</evidence>
<keyword evidence="5 6" id="KW-0472">Membrane</keyword>
<protein>
    <recommendedName>
        <fullName evidence="9">Branched-chain amino acid ABC transporter permease</fullName>
    </recommendedName>
</protein>
<comment type="subcellular location">
    <subcellularLocation>
        <location evidence="1">Cell membrane</location>
        <topology evidence="1">Multi-pass membrane protein</topology>
    </subcellularLocation>
</comment>
<sequence length="323" mass="33494">MNFGKWSALIVLAVALSAATLIGSDAAWLGTSTLIAIYSLLALSVGVTYGQAGILSVAQGAFASIGAYVTGILTTRYGLSPFLTLPASVLLPALIALPLARLVSPLSPLVLAIATLMFATIIEILVRGGGELTGGYLGLSGIPPLFDAQTPVTFNLIAWLAVTVVVFLYGNLMNSAWGRAINTVRHDPTRAVADGMNVSHLRSLVFALGAGMAGLAGWLYAHQLSFISPDLFGIPVAINAILMAVVGGAGAVLGPVAGAVVLSFFYEFLPGQESRGMFYGAALILTLLLAPNGLLGFARSRRGRVHQRETEVSPAVTPEKAFS</sequence>
<evidence type="ECO:0000256" key="4">
    <source>
        <dbReference type="ARBA" id="ARBA00022989"/>
    </source>
</evidence>
<keyword evidence="2" id="KW-1003">Cell membrane</keyword>
<name>A0A512BXM5_9HYPH</name>
<dbReference type="GO" id="GO:0005886">
    <property type="term" value="C:plasma membrane"/>
    <property type="evidence" value="ECO:0007669"/>
    <property type="project" value="UniProtKB-SubCell"/>
</dbReference>
<evidence type="ECO:0000313" key="8">
    <source>
        <dbReference type="Proteomes" id="UP000321085"/>
    </source>
</evidence>
<evidence type="ECO:0000256" key="6">
    <source>
        <dbReference type="SAM" id="Phobius"/>
    </source>
</evidence>
<feature type="transmembrane region" description="Helical" evidence="6">
    <location>
        <begin position="233"/>
        <end position="266"/>
    </location>
</feature>
<dbReference type="GO" id="GO:0015658">
    <property type="term" value="F:branched-chain amino acid transmembrane transporter activity"/>
    <property type="evidence" value="ECO:0007669"/>
    <property type="project" value="InterPro"/>
</dbReference>
<evidence type="ECO:0000256" key="1">
    <source>
        <dbReference type="ARBA" id="ARBA00004651"/>
    </source>
</evidence>
<dbReference type="PANTHER" id="PTHR30482:SF10">
    <property type="entry name" value="HIGH-AFFINITY BRANCHED-CHAIN AMINO ACID TRANSPORT PROTEIN BRAE"/>
    <property type="match status" value="1"/>
</dbReference>
<evidence type="ECO:0000256" key="2">
    <source>
        <dbReference type="ARBA" id="ARBA00022475"/>
    </source>
</evidence>
<dbReference type="CDD" id="cd06581">
    <property type="entry name" value="TM_PBP1_LivM_like"/>
    <property type="match status" value="1"/>
</dbReference>
<evidence type="ECO:0000256" key="3">
    <source>
        <dbReference type="ARBA" id="ARBA00022692"/>
    </source>
</evidence>
<feature type="transmembrane region" description="Helical" evidence="6">
    <location>
        <begin position="36"/>
        <end position="69"/>
    </location>
</feature>
<organism evidence="7 8">
    <name type="scientific">Microvirga aerophila</name>
    <dbReference type="NCBI Taxonomy" id="670291"/>
    <lineage>
        <taxon>Bacteria</taxon>
        <taxon>Pseudomonadati</taxon>
        <taxon>Pseudomonadota</taxon>
        <taxon>Alphaproteobacteria</taxon>
        <taxon>Hyphomicrobiales</taxon>
        <taxon>Methylobacteriaceae</taxon>
        <taxon>Microvirga</taxon>
    </lineage>
</organism>
<reference evidence="7 8" key="1">
    <citation type="submission" date="2019-07" db="EMBL/GenBank/DDBJ databases">
        <title>Whole genome shotgun sequence of Microvirga aerophila NBRC 106136.</title>
        <authorList>
            <person name="Hosoyama A."/>
            <person name="Uohara A."/>
            <person name="Ohji S."/>
            <person name="Ichikawa N."/>
        </authorList>
    </citation>
    <scope>NUCLEOTIDE SEQUENCE [LARGE SCALE GENOMIC DNA]</scope>
    <source>
        <strain evidence="7 8">NBRC 106136</strain>
    </source>
</reference>
<accession>A0A512BXM5</accession>
<dbReference type="Proteomes" id="UP000321085">
    <property type="component" value="Unassembled WGS sequence"/>
</dbReference>
<evidence type="ECO:0008006" key="9">
    <source>
        <dbReference type="Google" id="ProtNLM"/>
    </source>
</evidence>
<evidence type="ECO:0000313" key="7">
    <source>
        <dbReference type="EMBL" id="GEO16702.1"/>
    </source>
</evidence>
<dbReference type="EMBL" id="BJYU01000072">
    <property type="protein sequence ID" value="GEO16702.1"/>
    <property type="molecule type" value="Genomic_DNA"/>
</dbReference>
<dbReference type="Pfam" id="PF02653">
    <property type="entry name" value="BPD_transp_2"/>
    <property type="match status" value="1"/>
</dbReference>